<dbReference type="Gene3D" id="3.20.20.100">
    <property type="entry name" value="NADP-dependent oxidoreductase domain"/>
    <property type="match status" value="1"/>
</dbReference>
<evidence type="ECO:0000313" key="13">
    <source>
        <dbReference type="EMBL" id="CAH1270338.1"/>
    </source>
</evidence>
<sequence length="328" mass="37162">MKVVDIETEKVAVMTWPAVRLCTGASMPLLGLGTWLARQNECYQAVKTGLSMGYRLIDTAEYYQNEREVGRALVEKFTTGLRREDVFVTSKLWNTRHHPDDVLPACERSLRDLGLDYLDLYLMHFPVAYARGNNFNPFKVNGQADTLDIHFMETWKVMEKLVDAGLVKAIGVSSFNISQLEEVLTNGRIKPAVNQVECHPYLGCHRLLKYCTAKDIVLTAFCPLARPGAKGPEQFGLGSVVEDPEIMEISKKHGKTPAQVCLKWNIQRNVVVIPGIAPPTWIKENSQIFDFELSKDDMSAINDLERNGRLVRFEPCKTHPNWPYGEEF</sequence>
<keyword evidence="3" id="KW-0560">Oxidoreductase</keyword>
<dbReference type="Pfam" id="PF00248">
    <property type="entry name" value="Aldo_ket_red"/>
    <property type="match status" value="1"/>
</dbReference>
<evidence type="ECO:0000256" key="6">
    <source>
        <dbReference type="ARBA" id="ARBA00047706"/>
    </source>
</evidence>
<dbReference type="InterPro" id="IPR018170">
    <property type="entry name" value="Aldo/ket_reductase_CS"/>
</dbReference>
<evidence type="ECO:0000256" key="11">
    <source>
        <dbReference type="PIRSR" id="PIRSR000097-3"/>
    </source>
</evidence>
<dbReference type="PANTHER" id="PTHR11732">
    <property type="entry name" value="ALDO/KETO REDUCTASE"/>
    <property type="match status" value="1"/>
</dbReference>
<evidence type="ECO:0000256" key="5">
    <source>
        <dbReference type="ARBA" id="ARBA00044808"/>
    </source>
</evidence>
<evidence type="ECO:0000256" key="4">
    <source>
        <dbReference type="ARBA" id="ARBA00024074"/>
    </source>
</evidence>
<dbReference type="InterPro" id="IPR036812">
    <property type="entry name" value="NAD(P)_OxRdtase_dom_sf"/>
</dbReference>
<proteinExistence type="inferred from homology"/>
<accession>A0A8K0F1C8</accession>
<dbReference type="PIRSF" id="PIRSF000097">
    <property type="entry name" value="AKR"/>
    <property type="match status" value="1"/>
</dbReference>
<evidence type="ECO:0000256" key="3">
    <source>
        <dbReference type="ARBA" id="ARBA00023002"/>
    </source>
</evidence>
<gene>
    <name evidence="13" type="primary">AKR1A1</name>
    <name evidence="13" type="ORF">BLAG_LOCUS22660</name>
</gene>
<reference evidence="13" key="1">
    <citation type="submission" date="2022-01" db="EMBL/GenBank/DDBJ databases">
        <authorList>
            <person name="Braso-Vives M."/>
        </authorList>
    </citation>
    <scope>NUCLEOTIDE SEQUENCE</scope>
</reference>
<keyword evidence="2" id="KW-0521">NADP</keyword>
<evidence type="ECO:0000256" key="2">
    <source>
        <dbReference type="ARBA" id="ARBA00022857"/>
    </source>
</evidence>
<keyword evidence="14" id="KW-1185">Reference proteome</keyword>
<evidence type="ECO:0000256" key="8">
    <source>
        <dbReference type="ARBA" id="ARBA00048262"/>
    </source>
</evidence>
<organism evidence="13 14">
    <name type="scientific">Branchiostoma lanceolatum</name>
    <name type="common">Common lancelet</name>
    <name type="synonym">Amphioxus lanceolatum</name>
    <dbReference type="NCBI Taxonomy" id="7740"/>
    <lineage>
        <taxon>Eukaryota</taxon>
        <taxon>Metazoa</taxon>
        <taxon>Chordata</taxon>
        <taxon>Cephalochordata</taxon>
        <taxon>Leptocardii</taxon>
        <taxon>Amphioxiformes</taxon>
        <taxon>Branchiostomatidae</taxon>
        <taxon>Branchiostoma</taxon>
    </lineage>
</organism>
<protein>
    <recommendedName>
        <fullName evidence="4">alcohol dehydrogenase (NADP(+))</fullName>
        <ecNumber evidence="4">1.1.1.2</ecNumber>
    </recommendedName>
    <alternativeName>
        <fullName evidence="5">S-nitroso-CoA reductase</fullName>
    </alternativeName>
</protein>
<dbReference type="FunFam" id="3.20.20.100:FF:000006">
    <property type="entry name" value="Aldo-keto reductase family 1 member A1"/>
    <property type="match status" value="1"/>
</dbReference>
<dbReference type="OrthoDB" id="416253at2759"/>
<dbReference type="PRINTS" id="PR00069">
    <property type="entry name" value="ALDKETRDTASE"/>
</dbReference>
<feature type="site" description="Lowers pKa of active site Tyr" evidence="11">
    <location>
        <position position="91"/>
    </location>
</feature>
<evidence type="ECO:0000256" key="1">
    <source>
        <dbReference type="ARBA" id="ARBA00007905"/>
    </source>
</evidence>
<comment type="catalytic activity">
    <reaction evidence="8">
        <text>a primary alcohol + NADP(+) = an aldehyde + NADPH + H(+)</text>
        <dbReference type="Rhea" id="RHEA:15937"/>
        <dbReference type="ChEBI" id="CHEBI:15378"/>
        <dbReference type="ChEBI" id="CHEBI:15734"/>
        <dbReference type="ChEBI" id="CHEBI:17478"/>
        <dbReference type="ChEBI" id="CHEBI:57783"/>
        <dbReference type="ChEBI" id="CHEBI:58349"/>
        <dbReference type="EC" id="1.1.1.2"/>
    </reaction>
</comment>
<dbReference type="GO" id="GO:0008106">
    <property type="term" value="F:alcohol dehydrogenase (NADP+) activity"/>
    <property type="evidence" value="ECO:0007669"/>
    <property type="project" value="UniProtKB-EC"/>
</dbReference>
<dbReference type="EMBL" id="OV696692">
    <property type="protein sequence ID" value="CAH1270338.1"/>
    <property type="molecule type" value="Genomic_DNA"/>
</dbReference>
<evidence type="ECO:0000256" key="9">
    <source>
        <dbReference type="PIRSR" id="PIRSR000097-1"/>
    </source>
</evidence>
<evidence type="ECO:0000256" key="7">
    <source>
        <dbReference type="ARBA" id="ARBA00048207"/>
    </source>
</evidence>
<feature type="binding site" evidence="10">
    <location>
        <position position="124"/>
    </location>
    <ligand>
        <name>substrate</name>
    </ligand>
</feature>
<comment type="catalytic activity">
    <reaction evidence="6">
        <text>S-nitroso-CoA + NADPH + H(+) = sulfinamide-CoA + NADP(+)</text>
        <dbReference type="Rhea" id="RHEA:78375"/>
        <dbReference type="ChEBI" id="CHEBI:15378"/>
        <dbReference type="ChEBI" id="CHEBI:57783"/>
        <dbReference type="ChEBI" id="CHEBI:58349"/>
        <dbReference type="ChEBI" id="CHEBI:145546"/>
        <dbReference type="ChEBI" id="CHEBI:145548"/>
    </reaction>
    <physiologicalReaction direction="left-to-right" evidence="6">
        <dbReference type="Rhea" id="RHEA:78376"/>
    </physiologicalReaction>
</comment>
<dbReference type="SUPFAM" id="SSF51430">
    <property type="entry name" value="NAD(P)-linked oxidoreductase"/>
    <property type="match status" value="1"/>
</dbReference>
<comment type="catalytic activity">
    <reaction evidence="7">
        <text>S-nitrosoglutathione + NADPH + H(+) = S-(hydroxysulfenamide)glutathione + NADP(+)</text>
        <dbReference type="Rhea" id="RHEA:63500"/>
        <dbReference type="ChEBI" id="CHEBI:15378"/>
        <dbReference type="ChEBI" id="CHEBI:57783"/>
        <dbReference type="ChEBI" id="CHEBI:58349"/>
        <dbReference type="ChEBI" id="CHEBI:145544"/>
        <dbReference type="ChEBI" id="CHEBI:229723"/>
    </reaction>
</comment>
<evidence type="ECO:0000313" key="14">
    <source>
        <dbReference type="Proteomes" id="UP000838412"/>
    </source>
</evidence>
<dbReference type="AlphaFoldDB" id="A0A8K0F1C8"/>
<name>A0A8K0F1C8_BRALA</name>
<feature type="active site" description="Proton donor" evidence="9">
    <location>
        <position position="63"/>
    </location>
</feature>
<comment type="similarity">
    <text evidence="1">Belongs to the aldo/keto reductase family.</text>
</comment>
<dbReference type="InterPro" id="IPR020471">
    <property type="entry name" value="AKR"/>
</dbReference>
<evidence type="ECO:0000256" key="10">
    <source>
        <dbReference type="PIRSR" id="PIRSR000097-2"/>
    </source>
</evidence>
<dbReference type="Proteomes" id="UP000838412">
    <property type="component" value="Chromosome 7"/>
</dbReference>
<feature type="domain" description="NADP-dependent oxidoreductase" evidence="12">
    <location>
        <begin position="30"/>
        <end position="304"/>
    </location>
</feature>
<dbReference type="InterPro" id="IPR023210">
    <property type="entry name" value="NADP_OxRdtase_dom"/>
</dbReference>
<dbReference type="PROSITE" id="PS00798">
    <property type="entry name" value="ALDOKETO_REDUCTASE_1"/>
    <property type="match status" value="1"/>
</dbReference>
<evidence type="ECO:0000259" key="12">
    <source>
        <dbReference type="Pfam" id="PF00248"/>
    </source>
</evidence>
<dbReference type="EC" id="1.1.1.2" evidence="4"/>